<sequence>MKLFFNFSALLFLFFIGVSCSNDDDDPAPTPAPVIMTFDAVLTPVVGTGSTASGNATLKFNQTAKTIDIMVTHSGILPIHGHIRRVDGVIAFPFPETNTSSIPIILHFTITDDQIAELMANHFHIDLQTEAYPNGEISGTFIKSSNG</sequence>
<accession>A0ABU1RZR4</accession>
<evidence type="ECO:0000256" key="1">
    <source>
        <dbReference type="SAM" id="SignalP"/>
    </source>
</evidence>
<keyword evidence="1" id="KW-0732">Signal</keyword>
<dbReference type="PROSITE" id="PS50933">
    <property type="entry name" value="CHRD"/>
    <property type="match status" value="1"/>
</dbReference>
<evidence type="ECO:0000259" key="2">
    <source>
        <dbReference type="PROSITE" id="PS50933"/>
    </source>
</evidence>
<organism evidence="3 4">
    <name type="scientific">Flavobacterium granuli</name>
    <dbReference type="NCBI Taxonomy" id="280093"/>
    <lineage>
        <taxon>Bacteria</taxon>
        <taxon>Pseudomonadati</taxon>
        <taxon>Bacteroidota</taxon>
        <taxon>Flavobacteriia</taxon>
        <taxon>Flavobacteriales</taxon>
        <taxon>Flavobacteriaceae</taxon>
        <taxon>Flavobacterium</taxon>
    </lineage>
</organism>
<dbReference type="RefSeq" id="WP_310002786.1">
    <property type="nucleotide sequence ID" value="NZ_JAVDTX010000001.1"/>
</dbReference>
<evidence type="ECO:0000313" key="3">
    <source>
        <dbReference type="EMBL" id="MDR6843409.1"/>
    </source>
</evidence>
<feature type="chain" id="PRO_5047375449" evidence="1">
    <location>
        <begin position="22"/>
        <end position="147"/>
    </location>
</feature>
<dbReference type="InterPro" id="IPR010895">
    <property type="entry name" value="CHRD"/>
</dbReference>
<dbReference type="Proteomes" id="UP001261871">
    <property type="component" value="Unassembled WGS sequence"/>
</dbReference>
<name>A0ABU1RZR4_9FLAO</name>
<reference evidence="3 4" key="1">
    <citation type="submission" date="2023-07" db="EMBL/GenBank/DDBJ databases">
        <title>Sorghum-associated microbial communities from plants grown in Nebraska, USA.</title>
        <authorList>
            <person name="Schachtman D."/>
        </authorList>
    </citation>
    <scope>NUCLEOTIDE SEQUENCE [LARGE SCALE GENOMIC DNA]</scope>
    <source>
        <strain evidence="3 4">BE124</strain>
    </source>
</reference>
<keyword evidence="4" id="KW-1185">Reference proteome</keyword>
<dbReference type="EMBL" id="JAVDTX010000001">
    <property type="protein sequence ID" value="MDR6843409.1"/>
    <property type="molecule type" value="Genomic_DNA"/>
</dbReference>
<feature type="domain" description="CHRD" evidence="2">
    <location>
        <begin position="34"/>
        <end position="146"/>
    </location>
</feature>
<proteinExistence type="predicted"/>
<feature type="signal peptide" evidence="1">
    <location>
        <begin position="1"/>
        <end position="21"/>
    </location>
</feature>
<protein>
    <submittedName>
        <fullName evidence="3">Polyisoprenoid-binding protein YceI</fullName>
    </submittedName>
</protein>
<evidence type="ECO:0000313" key="4">
    <source>
        <dbReference type="Proteomes" id="UP001261871"/>
    </source>
</evidence>
<gene>
    <name evidence="3" type="ORF">J2W95_000089</name>
</gene>
<comment type="caution">
    <text evidence="3">The sequence shown here is derived from an EMBL/GenBank/DDBJ whole genome shotgun (WGS) entry which is preliminary data.</text>
</comment>
<dbReference type="SMART" id="SM00754">
    <property type="entry name" value="CHRD"/>
    <property type="match status" value="1"/>
</dbReference>
<dbReference type="Pfam" id="PF07452">
    <property type="entry name" value="CHRD"/>
    <property type="match status" value="1"/>
</dbReference>
<dbReference type="PROSITE" id="PS51257">
    <property type="entry name" value="PROKAR_LIPOPROTEIN"/>
    <property type="match status" value="1"/>
</dbReference>